<keyword evidence="3" id="KW-0597">Phosphoprotein</keyword>
<dbReference type="STRING" id="52838.A0A4S8IQG9"/>
<evidence type="ECO:0000256" key="6">
    <source>
        <dbReference type="ARBA" id="ARBA00023242"/>
    </source>
</evidence>
<evidence type="ECO:0000256" key="2">
    <source>
        <dbReference type="ARBA" id="ARBA00022552"/>
    </source>
</evidence>
<reference evidence="11 13" key="1">
    <citation type="journal article" date="2019" name="Nat. Plants">
        <title>Genome sequencing of Musa balbisiana reveals subgenome evolution and function divergence in polyploid bananas.</title>
        <authorList>
            <person name="Yao X."/>
        </authorList>
    </citation>
    <scope>NUCLEOTIDE SEQUENCE [LARGE SCALE GENOMIC DNA]</scope>
    <source>
        <strain evidence="13">cv. DH-PKW</strain>
        <strain evidence="11">DH-PKW</strain>
        <tissue evidence="11">Leaves</tissue>
    </source>
</reference>
<dbReference type="EMBL" id="PYDT01000009">
    <property type="protein sequence ID" value="THU50593.1"/>
    <property type="molecule type" value="Genomic_DNA"/>
</dbReference>
<organism evidence="11 13">
    <name type="scientific">Musa balbisiana</name>
    <name type="common">Banana</name>
    <dbReference type="NCBI Taxonomy" id="52838"/>
    <lineage>
        <taxon>Eukaryota</taxon>
        <taxon>Viridiplantae</taxon>
        <taxon>Streptophyta</taxon>
        <taxon>Embryophyta</taxon>
        <taxon>Tracheophyta</taxon>
        <taxon>Spermatophyta</taxon>
        <taxon>Magnoliopsida</taxon>
        <taxon>Liliopsida</taxon>
        <taxon>Zingiberales</taxon>
        <taxon>Musaceae</taxon>
        <taxon>Musa</taxon>
    </lineage>
</organism>
<comment type="similarity">
    <text evidence="7">Belongs to the WD repeat UTP18 family.</text>
</comment>
<dbReference type="PANTHER" id="PTHR18359:SF0">
    <property type="entry name" value="U3 SMALL NUCLEOLAR RNA-ASSOCIATED PROTEIN 18 HOMOLOG"/>
    <property type="match status" value="1"/>
</dbReference>
<proteinExistence type="inferred from homology"/>
<dbReference type="FunFam" id="2.130.10.10:FF:000121">
    <property type="entry name" value="U3 small nucleolar RNA-associated protein 18 homolog"/>
    <property type="match status" value="1"/>
</dbReference>
<dbReference type="PANTHER" id="PTHR18359">
    <property type="entry name" value="WD-REPEAT PROTEIN-RELATED"/>
    <property type="match status" value="1"/>
</dbReference>
<evidence type="ECO:0000256" key="7">
    <source>
        <dbReference type="ARBA" id="ARBA00025767"/>
    </source>
</evidence>
<dbReference type="SMART" id="SM00320">
    <property type="entry name" value="WD40"/>
    <property type="match status" value="6"/>
</dbReference>
<dbReference type="Proteomes" id="UP000317650">
    <property type="component" value="Chromosome 6"/>
</dbReference>
<dbReference type="Gene3D" id="2.130.10.10">
    <property type="entry name" value="YVTN repeat-like/Quinoprotein amine dehydrogenase"/>
    <property type="match status" value="1"/>
</dbReference>
<keyword evidence="6" id="KW-0539">Nucleus</keyword>
<dbReference type="InterPro" id="IPR015943">
    <property type="entry name" value="WD40/YVTN_repeat-like_dom_sf"/>
</dbReference>
<dbReference type="InterPro" id="IPR001680">
    <property type="entry name" value="WD40_rpt"/>
</dbReference>
<evidence type="ECO:0000256" key="8">
    <source>
        <dbReference type="ARBA" id="ARBA00074442"/>
    </source>
</evidence>
<feature type="repeat" description="WD" evidence="9">
    <location>
        <begin position="391"/>
        <end position="432"/>
    </location>
</feature>
<feature type="compositionally biased region" description="Basic and acidic residues" evidence="10">
    <location>
        <begin position="52"/>
        <end position="67"/>
    </location>
</feature>
<dbReference type="InterPro" id="IPR036322">
    <property type="entry name" value="WD40_repeat_dom_sf"/>
</dbReference>
<evidence type="ECO:0000256" key="9">
    <source>
        <dbReference type="PROSITE-ProRule" id="PRU00221"/>
    </source>
</evidence>
<evidence type="ECO:0000256" key="5">
    <source>
        <dbReference type="ARBA" id="ARBA00022737"/>
    </source>
</evidence>
<feature type="region of interest" description="Disordered" evidence="10">
    <location>
        <begin position="1"/>
        <end position="67"/>
    </location>
</feature>
<evidence type="ECO:0000256" key="10">
    <source>
        <dbReference type="SAM" id="MobiDB-lite"/>
    </source>
</evidence>
<keyword evidence="2" id="KW-0698">rRNA processing</keyword>
<dbReference type="InterPro" id="IPR045161">
    <property type="entry name" value="Utp18"/>
</dbReference>
<evidence type="ECO:0000313" key="12">
    <source>
        <dbReference type="EMBL" id="THU50593.1"/>
    </source>
</evidence>
<sequence>MSLISQNAVLKQQRDKKLDREIADVSPIAHADEEVEPVDELKLKKSKKKRRSDSDDSSKQKACKTEQEEMKRLEGFLFGNLYTPIEFDKDTYGDDDGHEQMAKDAPLFFMDRSTSNEMVVYEEDLCPMGKEDLNEERKPAWVDEEEERTEVDIVRVNRLRKLRKEADEHVISGADYVARLRAQHAKLNPGTEWANIDRKSAHHCISEDESDDESGVTIARGFDVAEGDDILRSNDELVIKGSTKLLPGLLEYSRLVDANAEEPSNGPINSVQFHRNGQLLLTAGLDRRLRFFQVDGKRNPKIQSIFMEDCPVHKASFLPDGTEVIIAGRRKFFYSFDLVKASVSKIGPLTGREEKSLEVFEVSPDSSTIAFIGNEGYILLVSSRTKELIGTLKMNGSARSLAFADGGHQLLSGGGDGHVYHWDLRTRKCIHKAVDEGSITGYALCASPDSSLFAAGSSSGIVNVYKREEFLGGKRKPLKTIENLTTMVDHIKFNPDAQILAISSRMKKNGLKLVHIPSFNVFSNYPPPRFSVQYPRCLDFSPGGGFMTVGNAGGKVLLYKLHHYQNA</sequence>
<keyword evidence="13" id="KW-1185">Reference proteome</keyword>
<dbReference type="GO" id="GO:0034388">
    <property type="term" value="C:Pwp2p-containing subcomplex of 90S preribosome"/>
    <property type="evidence" value="ECO:0007669"/>
    <property type="project" value="TreeGrafter"/>
</dbReference>
<keyword evidence="4 9" id="KW-0853">WD repeat</keyword>
<dbReference type="EMBL" id="PYDT01000009">
    <property type="protein sequence ID" value="THU50589.1"/>
    <property type="molecule type" value="Genomic_DNA"/>
</dbReference>
<accession>A0A4S8IQG9</accession>
<evidence type="ECO:0000256" key="4">
    <source>
        <dbReference type="ARBA" id="ARBA00022574"/>
    </source>
</evidence>
<dbReference type="GO" id="GO:0032040">
    <property type="term" value="C:small-subunit processome"/>
    <property type="evidence" value="ECO:0007669"/>
    <property type="project" value="TreeGrafter"/>
</dbReference>
<name>A0A4S8IQG9_MUSBA</name>
<feature type="compositionally biased region" description="Basic and acidic residues" evidence="10">
    <location>
        <begin position="12"/>
        <end position="23"/>
    </location>
</feature>
<evidence type="ECO:0000313" key="13">
    <source>
        <dbReference type="Proteomes" id="UP000317650"/>
    </source>
</evidence>
<evidence type="ECO:0000313" key="11">
    <source>
        <dbReference type="EMBL" id="THU50589.1"/>
    </source>
</evidence>
<dbReference type="Pfam" id="PF00400">
    <property type="entry name" value="WD40"/>
    <property type="match status" value="2"/>
</dbReference>
<dbReference type="SUPFAM" id="SSF50978">
    <property type="entry name" value="WD40 repeat-like"/>
    <property type="match status" value="1"/>
</dbReference>
<comment type="subcellular location">
    <subcellularLocation>
        <location evidence="1">Nucleus</location>
        <location evidence="1">Nucleolus</location>
    </subcellularLocation>
</comment>
<protein>
    <recommendedName>
        <fullName evidence="8">U3 small nucleolar RNA-associated protein 18 homolog</fullName>
    </recommendedName>
</protein>
<evidence type="ECO:0000256" key="1">
    <source>
        <dbReference type="ARBA" id="ARBA00004604"/>
    </source>
</evidence>
<evidence type="ECO:0000256" key="3">
    <source>
        <dbReference type="ARBA" id="ARBA00022553"/>
    </source>
</evidence>
<comment type="caution">
    <text evidence="11">The sequence shown here is derived from an EMBL/GenBank/DDBJ whole genome shotgun (WGS) entry which is preliminary data.</text>
</comment>
<dbReference type="PROSITE" id="PS50082">
    <property type="entry name" value="WD_REPEATS_2"/>
    <property type="match status" value="1"/>
</dbReference>
<dbReference type="GO" id="GO:0006364">
    <property type="term" value="P:rRNA processing"/>
    <property type="evidence" value="ECO:0007669"/>
    <property type="project" value="UniProtKB-KW"/>
</dbReference>
<feature type="compositionally biased region" description="Polar residues" evidence="10">
    <location>
        <begin position="1"/>
        <end position="10"/>
    </location>
</feature>
<gene>
    <name evidence="11" type="ORF">C4D60_Mb06t21840</name>
    <name evidence="12" type="ORF">C4D60_Mb06t21880</name>
</gene>
<keyword evidence="5" id="KW-0677">Repeat</keyword>
<dbReference type="AlphaFoldDB" id="A0A4S8IQG9"/>